<dbReference type="InterPro" id="IPR003673">
    <property type="entry name" value="CoA-Trfase_fam_III"/>
</dbReference>
<organism evidence="1 2">
    <name type="scientific">Paraburkholderia kirstenboschensis</name>
    <dbReference type="NCBI Taxonomy" id="1245436"/>
    <lineage>
        <taxon>Bacteria</taxon>
        <taxon>Pseudomonadati</taxon>
        <taxon>Pseudomonadota</taxon>
        <taxon>Betaproteobacteria</taxon>
        <taxon>Burkholderiales</taxon>
        <taxon>Burkholderiaceae</taxon>
        <taxon>Paraburkholderia</taxon>
    </lineage>
</organism>
<dbReference type="RefSeq" id="WP_317015886.1">
    <property type="nucleotide sequence ID" value="NZ_CP136511.1"/>
</dbReference>
<protein>
    <submittedName>
        <fullName evidence="1">CaiB/BaiF CoA-transferase family protein</fullName>
    </submittedName>
</protein>
<name>A0ABZ0EA39_9BURK</name>
<accession>A0ABZ0EA39</accession>
<evidence type="ECO:0000313" key="1">
    <source>
        <dbReference type="EMBL" id="WOD14110.1"/>
    </source>
</evidence>
<sequence>MTLPMWGIKVVDLSTLLPGPMCTLLMAEAGADVVKIERPAGGDEMRSYVPKLGPDSVNFGLLNRGKRSVVLDLKSDEGRESALALIAQADVLIEQFRPGVMNRLGLGYETLAARNPRLVYCSITGYGQAGPKADVAAHDLNYLAESGMLALCAGSDGAPVLPPALIADIAGGAFPAIMNILFALRQRDQTGQGCRLDISMADNLFTFMYWALGNGECGQGWPKPGGELVTGGTARYQIYRAADGRYLAAAPLEEKFWQNFTRVIGAPELAKEDGFDPAVKERVSALIGSQPSDVWVERFAQVDVCTVRIVGMEEAVKDPHFVQRGLFDRKVRMPGGELVTALPVPIADEFRATDDVRDSPALGSSEARFERDA</sequence>
<dbReference type="PANTHER" id="PTHR48228">
    <property type="entry name" value="SUCCINYL-COA--D-CITRAMALATE COA-TRANSFERASE"/>
    <property type="match status" value="1"/>
</dbReference>
<dbReference type="SUPFAM" id="SSF89796">
    <property type="entry name" value="CoA-transferase family III (CaiB/BaiF)"/>
    <property type="match status" value="1"/>
</dbReference>
<dbReference type="PANTHER" id="PTHR48228:SF5">
    <property type="entry name" value="ALPHA-METHYLACYL-COA RACEMASE"/>
    <property type="match status" value="1"/>
</dbReference>
<gene>
    <name evidence="1" type="ORF">RW095_00870</name>
</gene>
<dbReference type="Gene3D" id="3.40.50.10540">
    <property type="entry name" value="Crotonobetainyl-coa:carnitine coa-transferase, domain 1"/>
    <property type="match status" value="1"/>
</dbReference>
<dbReference type="InterPro" id="IPR044855">
    <property type="entry name" value="CoA-Trfase_III_dom3_sf"/>
</dbReference>
<dbReference type="Pfam" id="PF02515">
    <property type="entry name" value="CoA_transf_3"/>
    <property type="match status" value="1"/>
</dbReference>
<dbReference type="Proteomes" id="UP001302652">
    <property type="component" value="Chromosome 3"/>
</dbReference>
<keyword evidence="2" id="KW-1185">Reference proteome</keyword>
<dbReference type="InterPro" id="IPR023606">
    <property type="entry name" value="CoA-Trfase_III_dom_1_sf"/>
</dbReference>
<dbReference type="InterPro" id="IPR050509">
    <property type="entry name" value="CoA-transferase_III"/>
</dbReference>
<evidence type="ECO:0000313" key="2">
    <source>
        <dbReference type="Proteomes" id="UP001302652"/>
    </source>
</evidence>
<dbReference type="EMBL" id="CP136511">
    <property type="protein sequence ID" value="WOD14110.1"/>
    <property type="molecule type" value="Genomic_DNA"/>
</dbReference>
<dbReference type="Gene3D" id="3.30.1540.10">
    <property type="entry name" value="formyl-coa transferase, domain 3"/>
    <property type="match status" value="1"/>
</dbReference>
<proteinExistence type="predicted"/>
<reference evidence="1 2" key="1">
    <citation type="submission" date="2023-10" db="EMBL/GenBank/DDBJ databases">
        <title>Surface-active antibiotics is a multifunctional adaptation for post-fire microbes.</title>
        <authorList>
            <person name="Liu M.D."/>
            <person name="Du Y."/>
            <person name="Koupaei S.K."/>
            <person name="Kim N.R."/>
            <person name="Zhang W."/>
            <person name="Traxler M.F."/>
        </authorList>
    </citation>
    <scope>NUCLEOTIDE SEQUENCE [LARGE SCALE GENOMIC DNA]</scope>
    <source>
        <strain evidence="1 2">F3</strain>
    </source>
</reference>